<dbReference type="Proteomes" id="UP000287519">
    <property type="component" value="Unassembled WGS sequence"/>
</dbReference>
<feature type="compositionally biased region" description="Basic and acidic residues" evidence="1">
    <location>
        <begin position="30"/>
        <end position="40"/>
    </location>
</feature>
<keyword evidence="3" id="KW-1185">Reference proteome</keyword>
<reference evidence="2 3" key="1">
    <citation type="submission" date="2018-11" db="EMBL/GenBank/DDBJ databases">
        <title>Microbial catabolism of amino acid.</title>
        <authorList>
            <person name="Hibi M."/>
            <person name="Ogawa J."/>
        </authorList>
    </citation>
    <scope>NUCLEOTIDE SEQUENCE [LARGE SCALE GENOMIC DNA]</scope>
    <source>
        <strain evidence="2 3">C31-06</strain>
    </source>
</reference>
<gene>
    <name evidence="2" type="ORF">Rhow_001093</name>
</gene>
<feature type="compositionally biased region" description="Basic and acidic residues" evidence="1">
    <location>
        <begin position="1"/>
        <end position="21"/>
    </location>
</feature>
<dbReference type="AlphaFoldDB" id="A0A402C3D7"/>
<proteinExistence type="predicted"/>
<evidence type="ECO:0000256" key="1">
    <source>
        <dbReference type="SAM" id="MobiDB-lite"/>
    </source>
</evidence>
<organism evidence="2 3">
    <name type="scientific">Rhodococcus wratislaviensis</name>
    <name type="common">Tsukamurella wratislaviensis</name>
    <dbReference type="NCBI Taxonomy" id="44752"/>
    <lineage>
        <taxon>Bacteria</taxon>
        <taxon>Bacillati</taxon>
        <taxon>Actinomycetota</taxon>
        <taxon>Actinomycetes</taxon>
        <taxon>Mycobacteriales</taxon>
        <taxon>Nocardiaceae</taxon>
        <taxon>Rhodococcus</taxon>
    </lineage>
</organism>
<evidence type="ECO:0000313" key="2">
    <source>
        <dbReference type="EMBL" id="GCE38099.1"/>
    </source>
</evidence>
<feature type="region of interest" description="Disordered" evidence="1">
    <location>
        <begin position="1"/>
        <end position="40"/>
    </location>
</feature>
<accession>A0A402C3D7</accession>
<evidence type="ECO:0000313" key="3">
    <source>
        <dbReference type="Proteomes" id="UP000287519"/>
    </source>
</evidence>
<sequence>MATSCSDHRENPFPAEADHSRLGPSAAEVPDERDFSTTRM</sequence>
<protein>
    <submittedName>
        <fullName evidence="2">Uncharacterized protein</fullName>
    </submittedName>
</protein>
<dbReference type="EMBL" id="BHYM01000015">
    <property type="protein sequence ID" value="GCE38099.1"/>
    <property type="molecule type" value="Genomic_DNA"/>
</dbReference>
<name>A0A402C3D7_RHOWR</name>
<comment type="caution">
    <text evidence="2">The sequence shown here is derived from an EMBL/GenBank/DDBJ whole genome shotgun (WGS) entry which is preliminary data.</text>
</comment>